<gene>
    <name evidence="2" type="ORF">ACFY05_14350</name>
</gene>
<sequence>MAAAARAGRHERVRAGRVPSRRGADPAQRLRLLDPGLLSLVKVLRLIRLLRLRGLYRLVAYRLGVGGVAGGDELVGAVDQPPGTRRCELRVLRLVGLCWRGGLVAYRLRRLGAAGGDELVRAVDQPPRARSRGLVGVRATAGAALRRRLVGYRGGEGGKLPRRRSPGGIACRIFSGGRDRRGRRRVFLIA</sequence>
<evidence type="ECO:0000313" key="2">
    <source>
        <dbReference type="EMBL" id="MFF4774034.1"/>
    </source>
</evidence>
<reference evidence="2 3" key="1">
    <citation type="submission" date="2024-10" db="EMBL/GenBank/DDBJ databases">
        <title>The Natural Products Discovery Center: Release of the First 8490 Sequenced Strains for Exploring Actinobacteria Biosynthetic Diversity.</title>
        <authorList>
            <person name="Kalkreuter E."/>
            <person name="Kautsar S.A."/>
            <person name="Yang D."/>
            <person name="Bader C.D."/>
            <person name="Teijaro C.N."/>
            <person name="Fluegel L."/>
            <person name="Davis C.M."/>
            <person name="Simpson J.R."/>
            <person name="Lauterbach L."/>
            <person name="Steele A.D."/>
            <person name="Gui C."/>
            <person name="Meng S."/>
            <person name="Li G."/>
            <person name="Viehrig K."/>
            <person name="Ye F."/>
            <person name="Su P."/>
            <person name="Kiefer A.F."/>
            <person name="Nichols A."/>
            <person name="Cepeda A.J."/>
            <person name="Yan W."/>
            <person name="Fan B."/>
            <person name="Jiang Y."/>
            <person name="Adhikari A."/>
            <person name="Zheng C.-J."/>
            <person name="Schuster L."/>
            <person name="Cowan T.M."/>
            <person name="Smanski M.J."/>
            <person name="Chevrette M.G."/>
            <person name="De Carvalho L.P.S."/>
            <person name="Shen B."/>
        </authorList>
    </citation>
    <scope>NUCLEOTIDE SEQUENCE [LARGE SCALE GENOMIC DNA]</scope>
    <source>
        <strain evidence="2 3">NPDC001281</strain>
    </source>
</reference>
<feature type="region of interest" description="Disordered" evidence="1">
    <location>
        <begin position="1"/>
        <end position="22"/>
    </location>
</feature>
<dbReference type="Proteomes" id="UP001602119">
    <property type="component" value="Unassembled WGS sequence"/>
</dbReference>
<dbReference type="RefSeq" id="WP_387342413.1">
    <property type="nucleotide sequence ID" value="NZ_JBIAXI010000007.1"/>
</dbReference>
<keyword evidence="3" id="KW-1185">Reference proteome</keyword>
<dbReference type="EMBL" id="JBIAXI010000007">
    <property type="protein sequence ID" value="MFF4774034.1"/>
    <property type="molecule type" value="Genomic_DNA"/>
</dbReference>
<name>A0ABW6V3Z9_MICFU</name>
<evidence type="ECO:0000313" key="3">
    <source>
        <dbReference type="Proteomes" id="UP001602119"/>
    </source>
</evidence>
<proteinExistence type="predicted"/>
<comment type="caution">
    <text evidence="2">The sequence shown here is derived from an EMBL/GenBank/DDBJ whole genome shotgun (WGS) entry which is preliminary data.</text>
</comment>
<accession>A0ABW6V3Z9</accession>
<organism evidence="2 3">
    <name type="scientific">Microtetraspora fusca</name>
    <dbReference type="NCBI Taxonomy" id="1997"/>
    <lineage>
        <taxon>Bacteria</taxon>
        <taxon>Bacillati</taxon>
        <taxon>Actinomycetota</taxon>
        <taxon>Actinomycetes</taxon>
        <taxon>Streptosporangiales</taxon>
        <taxon>Streptosporangiaceae</taxon>
        <taxon>Microtetraspora</taxon>
    </lineage>
</organism>
<protein>
    <submittedName>
        <fullName evidence="2">Uncharacterized protein</fullName>
    </submittedName>
</protein>
<evidence type="ECO:0000256" key="1">
    <source>
        <dbReference type="SAM" id="MobiDB-lite"/>
    </source>
</evidence>